<reference evidence="5" key="1">
    <citation type="submission" date="2019-11" db="EMBL/GenBank/DDBJ databases">
        <authorList>
            <person name="Feng L."/>
        </authorList>
    </citation>
    <scope>NUCLEOTIDE SEQUENCE</scope>
    <source>
        <strain evidence="5">IbartlettiiLFYP30</strain>
    </source>
</reference>
<sequence>MEKILKQVYDYIDSQKEAIVETLREVVNIESYGYSKEDVNKVAIKFKELFEAEGLCCKLIPADPNGYCLSGILGKDRPEKPIIFAGHMDTALEIGTLAKRPFKVVDGNAEGIGVLDMKGGIVIALYVIKALNYIGYNERPIKVIFAGDEEANHIGSNAPEIMMAEAKGGLCAFNMETGLIDNAICVGRRGRIGVQLEVTGVSSHAGNDFSSGRNAIAEMAHKILKVQDITDLEAGISCSTTMINGGHSANAIPSKCTIDIDIRFDKVSQLDEIKAKLEAIAKEQVIDQTSCEVRYISKMMPFETTEDTMKLYNFIKDTAKEFGFRDFGYRKVGGASDASYLTIAGVPTLCSCGVVGEWNHTMREYAIVDTMYERAKLFATAILNIDKFDK</sequence>
<dbReference type="Pfam" id="PF01546">
    <property type="entry name" value="Peptidase_M20"/>
    <property type="match status" value="1"/>
</dbReference>
<feature type="domain" description="Peptidase M20 dimerisation" evidence="4">
    <location>
        <begin position="186"/>
        <end position="284"/>
    </location>
</feature>
<proteinExistence type="predicted"/>
<keyword evidence="1" id="KW-0479">Metal-binding</keyword>
<feature type="active site" description="Proton acceptor" evidence="3">
    <location>
        <position position="149"/>
    </location>
</feature>
<organism evidence="5">
    <name type="scientific">Intestinibacter bartlettii</name>
    <dbReference type="NCBI Taxonomy" id="261299"/>
    <lineage>
        <taxon>Bacteria</taxon>
        <taxon>Bacillati</taxon>
        <taxon>Bacillota</taxon>
        <taxon>Clostridia</taxon>
        <taxon>Peptostreptococcales</taxon>
        <taxon>Peptostreptococcaceae</taxon>
        <taxon>Intestinibacter</taxon>
    </lineage>
</organism>
<dbReference type="RefSeq" id="WP_156530602.1">
    <property type="nucleotide sequence ID" value="NZ_CACRUE010000009.1"/>
</dbReference>
<dbReference type="PIRSF" id="PIRSF037238">
    <property type="entry name" value="Carboxypeptidase_G2"/>
    <property type="match status" value="1"/>
</dbReference>
<evidence type="ECO:0000256" key="3">
    <source>
        <dbReference type="PIRSR" id="PIRSR037238-1"/>
    </source>
</evidence>
<dbReference type="Gene3D" id="3.30.70.360">
    <property type="match status" value="1"/>
</dbReference>
<dbReference type="SUPFAM" id="SSF53187">
    <property type="entry name" value="Zn-dependent exopeptidases"/>
    <property type="match status" value="1"/>
</dbReference>
<evidence type="ECO:0000256" key="1">
    <source>
        <dbReference type="ARBA" id="ARBA00022723"/>
    </source>
</evidence>
<keyword evidence="5" id="KW-0645">Protease</keyword>
<dbReference type="Pfam" id="PF07687">
    <property type="entry name" value="M20_dimer"/>
    <property type="match status" value="1"/>
</dbReference>
<feature type="active site" evidence="3">
    <location>
        <position position="89"/>
    </location>
</feature>
<dbReference type="InterPro" id="IPR050072">
    <property type="entry name" value="Peptidase_M20A"/>
</dbReference>
<dbReference type="InterPro" id="IPR036264">
    <property type="entry name" value="Bact_exopeptidase_dim_dom"/>
</dbReference>
<dbReference type="GO" id="GO:0004180">
    <property type="term" value="F:carboxypeptidase activity"/>
    <property type="evidence" value="ECO:0007669"/>
    <property type="project" value="UniProtKB-KW"/>
</dbReference>
<accession>A0A6N2Z676</accession>
<dbReference type="InterPro" id="IPR002933">
    <property type="entry name" value="Peptidase_M20"/>
</dbReference>
<evidence type="ECO:0000256" key="2">
    <source>
        <dbReference type="ARBA" id="ARBA00022801"/>
    </source>
</evidence>
<keyword evidence="5" id="KW-0121">Carboxypeptidase</keyword>
<name>A0A6N2Z676_9FIRM</name>
<dbReference type="AlphaFoldDB" id="A0A6N2Z676"/>
<dbReference type="PANTHER" id="PTHR43808:SF9">
    <property type="entry name" value="BLL0789 PROTEIN"/>
    <property type="match status" value="1"/>
</dbReference>
<dbReference type="InterPro" id="IPR011650">
    <property type="entry name" value="Peptidase_M20_dimer"/>
</dbReference>
<dbReference type="PANTHER" id="PTHR43808">
    <property type="entry name" value="ACETYLORNITHINE DEACETYLASE"/>
    <property type="match status" value="1"/>
</dbReference>
<gene>
    <name evidence="5" type="primary">cpg2_1</name>
    <name evidence="5" type="ORF">IBLFYP30_01055</name>
</gene>
<dbReference type="GO" id="GO:0046872">
    <property type="term" value="F:metal ion binding"/>
    <property type="evidence" value="ECO:0007669"/>
    <property type="project" value="UniProtKB-KW"/>
</dbReference>
<dbReference type="InterPro" id="IPR017150">
    <property type="entry name" value="Pept_M20_glutamate_carboxypep"/>
</dbReference>
<dbReference type="CDD" id="cd03885">
    <property type="entry name" value="M20_CPDG2"/>
    <property type="match status" value="1"/>
</dbReference>
<dbReference type="EC" id="3.4.17.11" evidence="5"/>
<dbReference type="Gene3D" id="3.40.630.10">
    <property type="entry name" value="Zn peptidases"/>
    <property type="match status" value="1"/>
</dbReference>
<protein>
    <submittedName>
        <fullName evidence="5">Carboxypeptidase G2</fullName>
        <ecNumber evidence="5">3.4.17.11</ecNumber>
    </submittedName>
</protein>
<dbReference type="EMBL" id="CACRUE010000009">
    <property type="protein sequence ID" value="VYT74103.1"/>
    <property type="molecule type" value="Genomic_DNA"/>
</dbReference>
<dbReference type="SUPFAM" id="SSF55031">
    <property type="entry name" value="Bacterial exopeptidase dimerisation domain"/>
    <property type="match status" value="1"/>
</dbReference>
<keyword evidence="2 5" id="KW-0378">Hydrolase</keyword>
<evidence type="ECO:0000313" key="5">
    <source>
        <dbReference type="EMBL" id="VYT74103.1"/>
    </source>
</evidence>
<evidence type="ECO:0000259" key="4">
    <source>
        <dbReference type="Pfam" id="PF07687"/>
    </source>
</evidence>